<dbReference type="InterPro" id="IPR009646">
    <property type="entry name" value="Root_cap"/>
</dbReference>
<proteinExistence type="predicted"/>
<dbReference type="EMBL" id="LNRQ01000003">
    <property type="protein sequence ID" value="KZN03449.1"/>
    <property type="molecule type" value="Genomic_DNA"/>
</dbReference>
<dbReference type="Pfam" id="PF06830">
    <property type="entry name" value="Root_cap"/>
    <property type="match status" value="1"/>
</dbReference>
<sequence length="442" mass="48239">MKAQTMLQLCVCVLLFLSVVVADGTPKAKKVRCKDKNFPSCYKTQLLCPDSCLRTCELDCASCQPVCNASLPSSPPPPPPPKPQKAMKVRCKDKAYRPGCYNQQFYCPSSCPRSCEVDCGSCQPVCKIAPPVATPPPPPAVATPPPPPETETSPAKAYCKNKHYPQCYRQEQNCPSACPDQCEIDCVTCSPVCDCNKPGAVCQDPRFVGGDGITFYFHGKKDREFCLLSDSNLHINAHFIGKRNNNMQRDFTWVQSLGIIFDNHQLYIGAMKTAIWDSAVDRVELSFDGEPIFLPEGEGAQWKPKSAPEVSITRSRDTNAIVIEVEGNFKIKANVVPITSRDSLVHNYAITSDDCFAHLDLGFTFYSLSNDVSGVLGQTYAGNYTSRVKMGVTMPVLGGDKDFASSSLFSADCAVARFNGLLDSSTNIASSGINGRGIIFRK</sequence>
<accession>A0A166C8W9</accession>
<protein>
    <submittedName>
        <fullName evidence="2">Uncharacterized protein</fullName>
    </submittedName>
</protein>
<feature type="signal peptide" evidence="1">
    <location>
        <begin position="1"/>
        <end position="22"/>
    </location>
</feature>
<feature type="chain" id="PRO_5007871532" evidence="1">
    <location>
        <begin position="23"/>
        <end position="442"/>
    </location>
</feature>
<dbReference type="AlphaFoldDB" id="A0A166C8W9"/>
<dbReference type="OMA" id="KCQDKKF"/>
<dbReference type="KEGG" id="dcr:108213752"/>
<comment type="caution">
    <text evidence="2">The sequence shown here is derived from an EMBL/GenBank/DDBJ whole genome shotgun (WGS) entry which is preliminary data.</text>
</comment>
<keyword evidence="1" id="KW-0732">Signal</keyword>
<organism evidence="2">
    <name type="scientific">Daucus carota subsp. sativus</name>
    <name type="common">Carrot</name>
    <dbReference type="NCBI Taxonomy" id="79200"/>
    <lineage>
        <taxon>Eukaryota</taxon>
        <taxon>Viridiplantae</taxon>
        <taxon>Streptophyta</taxon>
        <taxon>Embryophyta</taxon>
        <taxon>Tracheophyta</taxon>
        <taxon>Spermatophyta</taxon>
        <taxon>Magnoliopsida</taxon>
        <taxon>eudicotyledons</taxon>
        <taxon>Gunneridae</taxon>
        <taxon>Pentapetalae</taxon>
        <taxon>asterids</taxon>
        <taxon>campanulids</taxon>
        <taxon>Apiales</taxon>
        <taxon>Apiaceae</taxon>
        <taxon>Apioideae</taxon>
        <taxon>Scandiceae</taxon>
        <taxon>Daucinae</taxon>
        <taxon>Daucus</taxon>
        <taxon>Daucus sect. Daucus</taxon>
    </lineage>
</organism>
<name>A0A166C8W9_DAUCS</name>
<evidence type="ECO:0000313" key="2">
    <source>
        <dbReference type="EMBL" id="KZN03449.1"/>
    </source>
</evidence>
<dbReference type="Gramene" id="KZN03449">
    <property type="protein sequence ID" value="KZN03449"/>
    <property type="gene ID" value="DCAR_012205"/>
</dbReference>
<evidence type="ECO:0000256" key="1">
    <source>
        <dbReference type="SAM" id="SignalP"/>
    </source>
</evidence>
<dbReference type="PANTHER" id="PTHR31656">
    <property type="entry name" value="ROOT CAP DOMAIN-CONTAINING PROTEIN"/>
    <property type="match status" value="1"/>
</dbReference>
<gene>
    <name evidence="2" type="ORF">DCAR_012205</name>
</gene>
<reference evidence="2" key="1">
    <citation type="journal article" date="2016" name="Nat. Genet.">
        <title>A high-quality carrot genome assembly provides new insights into carotenoid accumulation and asterid genome evolution.</title>
        <authorList>
            <person name="Iorizzo M."/>
            <person name="Ellison S."/>
            <person name="Senalik D."/>
            <person name="Zeng P."/>
            <person name="Satapoomin P."/>
            <person name="Huang J."/>
            <person name="Bowman M."/>
            <person name="Iovene M."/>
            <person name="Sanseverino W."/>
            <person name="Cavagnaro P."/>
            <person name="Yildiz M."/>
            <person name="Macko-Podgorni A."/>
            <person name="Moranska E."/>
            <person name="Grzebelus E."/>
            <person name="Grzebelus D."/>
            <person name="Ashrafi H."/>
            <person name="Zheng Z."/>
            <person name="Cheng S."/>
            <person name="Spooner D."/>
            <person name="Van Deynze A."/>
            <person name="Simon P."/>
        </authorList>
    </citation>
    <scope>NUCLEOTIDE SEQUENCE [LARGE SCALE GENOMIC DNA]</scope>
    <source>
        <tissue evidence="2">Leaf</tissue>
    </source>
</reference>
<dbReference type="STRING" id="79200.A0A166C8W9"/>
<dbReference type="OrthoDB" id="2012132at2759"/>